<dbReference type="InterPro" id="IPR036691">
    <property type="entry name" value="Endo/exonu/phosph_ase_sf"/>
</dbReference>
<dbReference type="Gene3D" id="3.30.70.330">
    <property type="match status" value="1"/>
</dbReference>
<dbReference type="PROSITE" id="PS50102">
    <property type="entry name" value="RRM"/>
    <property type="match status" value="1"/>
</dbReference>
<dbReference type="SUPFAM" id="SSF56219">
    <property type="entry name" value="DNase I-like"/>
    <property type="match status" value="1"/>
</dbReference>
<dbReference type="SUPFAM" id="SSF54928">
    <property type="entry name" value="RNA-binding domain, RBD"/>
    <property type="match status" value="1"/>
</dbReference>
<feature type="domain" description="RRM" evidence="2">
    <location>
        <begin position="57"/>
        <end position="134"/>
    </location>
</feature>
<sequence>MVVVMKEKWWRVMWNKKIKKINDVDNNPVAIFLALDVSPDEMRRMSDVEGRANQVTYSIFVTNFPSGTSAKQLWDICEHYGKVVDSFIPARVSKEGKNFAFVCFSKVNNIEVLIGNLNTGWIGKFKLQFNVARFQRGAKNNGVKNVEPKQPVRFNVHASCSFSHSFAAAVSNEARHNNIKKYMKDKPVMVIDDDFLSDKKFDHMLVDKAKSFDSMPNLGFVFKDEGFKNVNIRYLGGFWVSFEFLDNQAGDCFKKHEGLDTWFSIVQPWKNDFRVDKLCCGLMLKEFYDNILWRKRLCMATKVEDFIMESFKIIIMGKVIVFRAREIIGWIPNYMEEENDTNSDSGYEESEKSVPHTNICLGVKDYFVLVEEVWKPTCSMLLMIGVYAPQELSKKRMLWNYFHGVVHRWQGETIVMGDFNAVRVRSERHDLVFNKQGALMFNSFINSLSLIDVPLGGFLFTRAVINATKMSFDEMVKDDWHNEVVDLLALDEFMEKHLVQKAKVKWAIEGDENSKYLHGIINKKRHQMGIRGISVNREWVMGPHKVFSVLLNQSQQEMLEIEVSNVEIKKAVWGCGVEPGMRKVAWFSWDNIVASKDVGGLSMSSFFAMNYALLFKWIWRFKVRPEAMWVSIIKAIHDSLGSLHRGVKKITKGGAEGVKMEAVSNLIDSLELVDDHDIWVKLIPIKVNVFAWHLALNKLPMRFNMSSRGLEIPSMVCPIYNVGVETSDHLFFSCSVASSIMAKVLGWWGILDSGISSYQGWVSWFEGLRLTKDIKNYLEATFFVSWWFI</sequence>
<dbReference type="InterPro" id="IPR000504">
    <property type="entry name" value="RRM_dom"/>
</dbReference>
<dbReference type="PANTHER" id="PTHR33116:SF78">
    <property type="entry name" value="OS12G0587133 PROTEIN"/>
    <property type="match status" value="1"/>
</dbReference>
<dbReference type="InterPro" id="IPR012677">
    <property type="entry name" value="Nucleotide-bd_a/b_plait_sf"/>
</dbReference>
<dbReference type="InterPro" id="IPR026960">
    <property type="entry name" value="RVT-Znf"/>
</dbReference>
<gene>
    <name evidence="3" type="ORF">Tci_280768</name>
</gene>
<organism evidence="3">
    <name type="scientific">Tanacetum cinerariifolium</name>
    <name type="common">Dalmatian daisy</name>
    <name type="synonym">Chrysanthemum cinerariifolium</name>
    <dbReference type="NCBI Taxonomy" id="118510"/>
    <lineage>
        <taxon>Eukaryota</taxon>
        <taxon>Viridiplantae</taxon>
        <taxon>Streptophyta</taxon>
        <taxon>Embryophyta</taxon>
        <taxon>Tracheophyta</taxon>
        <taxon>Spermatophyta</taxon>
        <taxon>Magnoliopsida</taxon>
        <taxon>eudicotyledons</taxon>
        <taxon>Gunneridae</taxon>
        <taxon>Pentapetalae</taxon>
        <taxon>asterids</taxon>
        <taxon>campanulids</taxon>
        <taxon>Asterales</taxon>
        <taxon>Asteraceae</taxon>
        <taxon>Asteroideae</taxon>
        <taxon>Anthemideae</taxon>
        <taxon>Anthemidinae</taxon>
        <taxon>Tanacetum</taxon>
    </lineage>
</organism>
<dbReference type="Pfam" id="PF00076">
    <property type="entry name" value="RRM_1"/>
    <property type="match status" value="1"/>
</dbReference>
<proteinExistence type="predicted"/>
<comment type="caution">
    <text evidence="3">The sequence shown here is derived from an EMBL/GenBank/DDBJ whole genome shotgun (WGS) entry which is preliminary data.</text>
</comment>
<evidence type="ECO:0000259" key="2">
    <source>
        <dbReference type="PROSITE" id="PS50102"/>
    </source>
</evidence>
<dbReference type="Gene3D" id="3.60.10.10">
    <property type="entry name" value="Endonuclease/exonuclease/phosphatase"/>
    <property type="match status" value="1"/>
</dbReference>
<dbReference type="GO" id="GO:0003723">
    <property type="term" value="F:RNA binding"/>
    <property type="evidence" value="ECO:0007669"/>
    <property type="project" value="UniProtKB-UniRule"/>
</dbReference>
<reference evidence="3" key="1">
    <citation type="journal article" date="2019" name="Sci. Rep.">
        <title>Draft genome of Tanacetum cinerariifolium, the natural source of mosquito coil.</title>
        <authorList>
            <person name="Yamashiro T."/>
            <person name="Shiraishi A."/>
            <person name="Satake H."/>
            <person name="Nakayama K."/>
        </authorList>
    </citation>
    <scope>NUCLEOTIDE SEQUENCE</scope>
</reference>
<dbReference type="EMBL" id="BKCJ010088857">
    <property type="protein sequence ID" value="GEX08793.1"/>
    <property type="molecule type" value="Genomic_DNA"/>
</dbReference>
<dbReference type="AlphaFoldDB" id="A0A699H1G3"/>
<dbReference type="InterPro" id="IPR035979">
    <property type="entry name" value="RBD_domain_sf"/>
</dbReference>
<name>A0A699H1G3_TANCI</name>
<evidence type="ECO:0000256" key="1">
    <source>
        <dbReference type="PROSITE-ProRule" id="PRU00176"/>
    </source>
</evidence>
<accession>A0A699H1G3</accession>
<dbReference type="SMART" id="SM00360">
    <property type="entry name" value="RRM"/>
    <property type="match status" value="1"/>
</dbReference>
<evidence type="ECO:0000313" key="3">
    <source>
        <dbReference type="EMBL" id="GEX08793.1"/>
    </source>
</evidence>
<dbReference type="PANTHER" id="PTHR33116">
    <property type="entry name" value="REVERSE TRANSCRIPTASE ZINC-BINDING DOMAIN-CONTAINING PROTEIN-RELATED-RELATED"/>
    <property type="match status" value="1"/>
</dbReference>
<keyword evidence="1" id="KW-0694">RNA-binding</keyword>
<dbReference type="Pfam" id="PF13966">
    <property type="entry name" value="zf-RVT"/>
    <property type="match status" value="1"/>
</dbReference>
<protein>
    <submittedName>
        <fullName evidence="3">Nucleotide-binding alpha-beta plait domain-containing protein</fullName>
    </submittedName>
</protein>
<dbReference type="CDD" id="cd00590">
    <property type="entry name" value="RRM_SF"/>
    <property type="match status" value="1"/>
</dbReference>